<name>A0AAD7CQP9_MYCRO</name>
<evidence type="ECO:0000313" key="3">
    <source>
        <dbReference type="Proteomes" id="UP001221757"/>
    </source>
</evidence>
<dbReference type="Proteomes" id="UP001221757">
    <property type="component" value="Unassembled WGS sequence"/>
</dbReference>
<evidence type="ECO:0000256" key="1">
    <source>
        <dbReference type="SAM" id="MobiDB-lite"/>
    </source>
</evidence>
<proteinExistence type="predicted"/>
<gene>
    <name evidence="2" type="ORF">B0H17DRAFT_1145984</name>
</gene>
<feature type="compositionally biased region" description="Basic and acidic residues" evidence="1">
    <location>
        <begin position="78"/>
        <end position="89"/>
    </location>
</feature>
<sequence length="467" mass="50811">AFQQQLVRPESQVSTDTDYGSGHWQGSIATINRGILAKTSAKVSYNNSKGLTTNDETNGVNLGYSEPAHRVGGATDQKVARESGSHNEVVEANPSQRERVGGTADHKKSNGMPISGLPQRLARPPASEYGMAVKTSTRAVESLSAFQRTQTEESSHRVGAKSGLGGKTGAEPKQVERSLYAGSRATKAATRGSDGMIVRADGCKELAHADSDAHCQESRRVVRSAEGLCHENRDGQRDIVPWILRIQMLLLPILGKQSQVKGSANTYLEEMIQDCGRTDDDPNGGVISSDRTCEIKARLRAVWGDSGAASSVMKGSFEVTTARSRIVRPRDDKNGGMRLALKVGRADIGIQRLDKKRPTSLAEIQDCGHGRASKVIHYRLMCGVQGKLRSKVLLQRAHEKYQRAFQQRLVPFPYTVSACQRRPNYSKSNGAAEELVARFSTDSATIHRKDWGKLAKLNVMLMGSSQG</sequence>
<dbReference type="AlphaFoldDB" id="A0AAD7CQP9"/>
<protein>
    <submittedName>
        <fullName evidence="2">Uncharacterized protein</fullName>
    </submittedName>
</protein>
<keyword evidence="3" id="KW-1185">Reference proteome</keyword>
<feature type="region of interest" description="Disordered" evidence="1">
    <location>
        <begin position="147"/>
        <end position="174"/>
    </location>
</feature>
<feature type="compositionally biased region" description="Basic and acidic residues" evidence="1">
    <location>
        <begin position="96"/>
        <end position="108"/>
    </location>
</feature>
<feature type="region of interest" description="Disordered" evidence="1">
    <location>
        <begin position="46"/>
        <end position="122"/>
    </location>
</feature>
<feature type="non-terminal residue" evidence="2">
    <location>
        <position position="467"/>
    </location>
</feature>
<comment type="caution">
    <text evidence="2">The sequence shown here is derived from an EMBL/GenBank/DDBJ whole genome shotgun (WGS) entry which is preliminary data.</text>
</comment>
<feature type="compositionally biased region" description="Polar residues" evidence="1">
    <location>
        <begin position="1"/>
        <end position="18"/>
    </location>
</feature>
<accession>A0AAD7CQP9</accession>
<dbReference type="EMBL" id="JARKIE010000292">
    <property type="protein sequence ID" value="KAJ7657129.1"/>
    <property type="molecule type" value="Genomic_DNA"/>
</dbReference>
<feature type="compositionally biased region" description="Polar residues" evidence="1">
    <location>
        <begin position="46"/>
        <end position="60"/>
    </location>
</feature>
<organism evidence="2 3">
    <name type="scientific">Mycena rosella</name>
    <name type="common">Pink bonnet</name>
    <name type="synonym">Agaricus rosellus</name>
    <dbReference type="NCBI Taxonomy" id="1033263"/>
    <lineage>
        <taxon>Eukaryota</taxon>
        <taxon>Fungi</taxon>
        <taxon>Dikarya</taxon>
        <taxon>Basidiomycota</taxon>
        <taxon>Agaricomycotina</taxon>
        <taxon>Agaricomycetes</taxon>
        <taxon>Agaricomycetidae</taxon>
        <taxon>Agaricales</taxon>
        <taxon>Marasmiineae</taxon>
        <taxon>Mycenaceae</taxon>
        <taxon>Mycena</taxon>
    </lineage>
</organism>
<reference evidence="2" key="1">
    <citation type="submission" date="2023-03" db="EMBL/GenBank/DDBJ databases">
        <title>Massive genome expansion in bonnet fungi (Mycena s.s.) driven by repeated elements and novel gene families across ecological guilds.</title>
        <authorList>
            <consortium name="Lawrence Berkeley National Laboratory"/>
            <person name="Harder C.B."/>
            <person name="Miyauchi S."/>
            <person name="Viragh M."/>
            <person name="Kuo A."/>
            <person name="Thoen E."/>
            <person name="Andreopoulos B."/>
            <person name="Lu D."/>
            <person name="Skrede I."/>
            <person name="Drula E."/>
            <person name="Henrissat B."/>
            <person name="Morin E."/>
            <person name="Kohler A."/>
            <person name="Barry K."/>
            <person name="LaButti K."/>
            <person name="Morin E."/>
            <person name="Salamov A."/>
            <person name="Lipzen A."/>
            <person name="Mereny Z."/>
            <person name="Hegedus B."/>
            <person name="Baldrian P."/>
            <person name="Stursova M."/>
            <person name="Weitz H."/>
            <person name="Taylor A."/>
            <person name="Grigoriev I.V."/>
            <person name="Nagy L.G."/>
            <person name="Martin F."/>
            <person name="Kauserud H."/>
        </authorList>
    </citation>
    <scope>NUCLEOTIDE SEQUENCE</scope>
    <source>
        <strain evidence="2">CBHHK067</strain>
    </source>
</reference>
<evidence type="ECO:0000313" key="2">
    <source>
        <dbReference type="EMBL" id="KAJ7657129.1"/>
    </source>
</evidence>
<feature type="region of interest" description="Disordered" evidence="1">
    <location>
        <begin position="1"/>
        <end position="23"/>
    </location>
</feature>